<feature type="domain" description="Putative DNA-binding" evidence="1">
    <location>
        <begin position="8"/>
        <end position="94"/>
    </location>
</feature>
<dbReference type="Pfam" id="PF09836">
    <property type="entry name" value="DUF2063"/>
    <property type="match status" value="1"/>
</dbReference>
<evidence type="ECO:0000313" key="2">
    <source>
        <dbReference type="EMBL" id="EEG09257.1"/>
    </source>
</evidence>
<dbReference type="RefSeq" id="WP_008953217.1">
    <property type="nucleotide sequence ID" value="NZ_ACIS01000003.1"/>
</dbReference>
<reference evidence="2 3" key="1">
    <citation type="submission" date="2009-02" db="EMBL/GenBank/DDBJ databases">
        <title>Sequencing of the draft genome and assembly of Lutiella nitroferrum 2002.</title>
        <authorList>
            <consortium name="US DOE Joint Genome Institute (JGI-PGF)"/>
            <person name="Lucas S."/>
            <person name="Copeland A."/>
            <person name="Lapidus A."/>
            <person name="Glavina del Rio T."/>
            <person name="Tice H."/>
            <person name="Bruce D."/>
            <person name="Goodwin L."/>
            <person name="Pitluck S."/>
            <person name="Larimer F."/>
            <person name="Land M.L."/>
            <person name="Hauser L."/>
            <person name="Coates J.D."/>
        </authorList>
    </citation>
    <scope>NUCLEOTIDE SEQUENCE [LARGE SCALE GENOMIC DNA]</scope>
    <source>
        <strain evidence="2 3">2002</strain>
    </source>
</reference>
<dbReference type="eggNOG" id="COG3219">
    <property type="taxonomic scope" value="Bacteria"/>
</dbReference>
<dbReference type="Gene3D" id="1.10.150.690">
    <property type="entry name" value="DUF2063"/>
    <property type="match status" value="1"/>
</dbReference>
<dbReference type="EMBL" id="ACIS01000003">
    <property type="protein sequence ID" value="EEG09257.1"/>
    <property type="molecule type" value="Genomic_DNA"/>
</dbReference>
<keyword evidence="3" id="KW-1185">Reference proteome</keyword>
<dbReference type="InterPro" id="IPR018640">
    <property type="entry name" value="DUF2063"/>
</dbReference>
<organism evidence="2 3">
    <name type="scientific">Pseudogulbenkiania ferrooxidans 2002</name>
    <dbReference type="NCBI Taxonomy" id="279714"/>
    <lineage>
        <taxon>Bacteria</taxon>
        <taxon>Pseudomonadati</taxon>
        <taxon>Pseudomonadota</taxon>
        <taxon>Betaproteobacteria</taxon>
        <taxon>Neisseriales</taxon>
        <taxon>Chromobacteriaceae</taxon>
        <taxon>Pseudogulbenkiania</taxon>
    </lineage>
</organism>
<dbReference type="InterPro" id="IPR044922">
    <property type="entry name" value="DUF2063_N_sf"/>
</dbReference>
<sequence>MTSWTDWSSALLEAIADPERHAPSANLGLSAAGLAVYRNNYRVGLIDTLAYAYPVLGQLVGEEFFRALAREYVKHHASHSGNLHRYGAALGDFLDSFEHVRHLPYLADVARLEWRVHHSYYAADSTTPDLAVLATLEPERWGELRFELADDVAVVASSWPIATLWLAHQPDSGVPLPERLGDSAETALVTRSAGTVSVERLDSAPAAFLLALQQGVTLEAATDAALRLGPSFDLQALLGQLLQRNLLSSITLPAGELP</sequence>
<name>B9Z1G2_9NEIS</name>
<evidence type="ECO:0000313" key="3">
    <source>
        <dbReference type="Proteomes" id="UP000003165"/>
    </source>
</evidence>
<dbReference type="AlphaFoldDB" id="B9Z1G2"/>
<protein>
    <recommendedName>
        <fullName evidence="1">Putative DNA-binding domain-containing protein</fullName>
    </recommendedName>
</protein>
<gene>
    <name evidence="2" type="ORF">FuraDRAFT_1197</name>
</gene>
<accession>B9Z1G2</accession>
<dbReference type="Proteomes" id="UP000003165">
    <property type="component" value="Unassembled WGS sequence"/>
</dbReference>
<comment type="caution">
    <text evidence="2">The sequence shown here is derived from an EMBL/GenBank/DDBJ whole genome shotgun (WGS) entry which is preliminary data.</text>
</comment>
<proteinExistence type="predicted"/>
<evidence type="ECO:0000259" key="1">
    <source>
        <dbReference type="Pfam" id="PF09836"/>
    </source>
</evidence>